<dbReference type="InterPro" id="IPR013121">
    <property type="entry name" value="Fe_red_NAD-bd_6"/>
</dbReference>
<feature type="domain" description="FAD-binding FR-type" evidence="16">
    <location>
        <begin position="484"/>
        <end position="611"/>
    </location>
</feature>
<evidence type="ECO:0000313" key="17">
    <source>
        <dbReference type="EMBL" id="PWZ40102.1"/>
    </source>
</evidence>
<evidence type="ECO:0000256" key="12">
    <source>
        <dbReference type="ARBA" id="ARBA00023136"/>
    </source>
</evidence>
<accession>A0A3L6FYU3</accession>
<dbReference type="InterPro" id="IPR000778">
    <property type="entry name" value="Cyt_b245_heavy_chain"/>
</dbReference>
<feature type="transmembrane region" description="Helical" evidence="14">
    <location>
        <begin position="306"/>
        <end position="325"/>
    </location>
</feature>
<feature type="transmembrane region" description="Helical" evidence="14">
    <location>
        <begin position="367"/>
        <end position="387"/>
    </location>
</feature>
<keyword evidence="6" id="KW-0479">Metal-binding</keyword>
<dbReference type="EMBL" id="NCVQ01000003">
    <property type="protein sequence ID" value="PWZ40102.1"/>
    <property type="molecule type" value="Genomic_DNA"/>
</dbReference>
<dbReference type="ExpressionAtlas" id="A0A3L6FYU3">
    <property type="expression patterns" value="baseline and differential"/>
</dbReference>
<evidence type="ECO:0000256" key="5">
    <source>
        <dbReference type="ARBA" id="ARBA00022692"/>
    </source>
</evidence>
<comment type="similarity">
    <text evidence="2">Belongs to the RBOH (TC 5.B.1.3) family.</text>
</comment>
<dbReference type="GO" id="GO:0050664">
    <property type="term" value="F:oxidoreductase activity, acting on NAD(P)H, oxygen as acceptor"/>
    <property type="evidence" value="ECO:0007669"/>
    <property type="project" value="InterPro"/>
</dbReference>
<evidence type="ECO:0000256" key="3">
    <source>
        <dbReference type="ARBA" id="ARBA00022559"/>
    </source>
</evidence>
<dbReference type="InterPro" id="IPR011992">
    <property type="entry name" value="EF-hand-dom_pair"/>
</dbReference>
<dbReference type="PRINTS" id="PR00466">
    <property type="entry name" value="GP91PHOX"/>
</dbReference>
<evidence type="ECO:0000256" key="4">
    <source>
        <dbReference type="ARBA" id="ARBA00022630"/>
    </source>
</evidence>
<dbReference type="GO" id="GO:0016020">
    <property type="term" value="C:membrane"/>
    <property type="evidence" value="ECO:0007669"/>
    <property type="project" value="UniProtKB-SubCell"/>
</dbReference>
<evidence type="ECO:0000259" key="16">
    <source>
        <dbReference type="PROSITE" id="PS51384"/>
    </source>
</evidence>
<evidence type="ECO:0000259" key="15">
    <source>
        <dbReference type="PROSITE" id="PS50222"/>
    </source>
</evidence>
<dbReference type="InterPro" id="IPR017938">
    <property type="entry name" value="Riboflavin_synthase-like_b-brl"/>
</dbReference>
<reference evidence="17 18" key="1">
    <citation type="journal article" date="2018" name="Nat. Genet.">
        <title>Extensive intraspecific gene order and gene structural variations between Mo17 and other maize genomes.</title>
        <authorList>
            <person name="Sun S."/>
            <person name="Zhou Y."/>
            <person name="Chen J."/>
            <person name="Shi J."/>
            <person name="Zhao H."/>
            <person name="Zhao H."/>
            <person name="Song W."/>
            <person name="Zhang M."/>
            <person name="Cui Y."/>
            <person name="Dong X."/>
            <person name="Liu H."/>
            <person name="Ma X."/>
            <person name="Jiao Y."/>
            <person name="Wang B."/>
            <person name="Wei X."/>
            <person name="Stein J.C."/>
            <person name="Glaubitz J.C."/>
            <person name="Lu F."/>
            <person name="Yu G."/>
            <person name="Liang C."/>
            <person name="Fengler K."/>
            <person name="Li B."/>
            <person name="Rafalski A."/>
            <person name="Schnable P.S."/>
            <person name="Ware D.H."/>
            <person name="Buckler E.S."/>
            <person name="Lai J."/>
        </authorList>
    </citation>
    <scope>NUCLEOTIDE SEQUENCE [LARGE SCALE GENOMIC DNA]</scope>
    <source>
        <strain evidence="18">cv. Missouri 17</strain>
        <tissue evidence="17">Seedling</tissue>
    </source>
</reference>
<dbReference type="SFLD" id="SFLDG01169">
    <property type="entry name" value="NADPH_oxidase_subgroup_(NOX)"/>
    <property type="match status" value="1"/>
</dbReference>
<dbReference type="SUPFAM" id="SSF63380">
    <property type="entry name" value="Riboflavin synthase domain-like"/>
    <property type="match status" value="1"/>
</dbReference>
<dbReference type="Proteomes" id="UP000251960">
    <property type="component" value="Chromosome 2"/>
</dbReference>
<dbReference type="FunFam" id="2.40.30.10:FF:000019">
    <property type="entry name" value="Respiratory burst oxidase homolog A"/>
    <property type="match status" value="1"/>
</dbReference>
<dbReference type="Gene3D" id="2.40.30.10">
    <property type="entry name" value="Translation factors"/>
    <property type="match status" value="1"/>
</dbReference>
<keyword evidence="9" id="KW-0521">NADP</keyword>
<dbReference type="PANTHER" id="PTHR11972:SF197">
    <property type="entry name" value="RESPIRATORY BURST OXIDASE HOMOLOG PROTEIN D"/>
    <property type="match status" value="1"/>
</dbReference>
<comment type="subcellular location">
    <subcellularLocation>
        <location evidence="1">Membrane</location>
        <topology evidence="1">Multi-pass membrane protein</topology>
    </subcellularLocation>
</comment>
<keyword evidence="3" id="KW-0575">Peroxidase</keyword>
<feature type="transmembrane region" description="Helical" evidence="14">
    <location>
        <begin position="434"/>
        <end position="455"/>
    </location>
</feature>
<proteinExistence type="inferred from homology"/>
<dbReference type="InterPro" id="IPR039261">
    <property type="entry name" value="FNR_nucleotide-bd"/>
</dbReference>
<keyword evidence="11" id="KW-0560">Oxidoreductase</keyword>
<keyword evidence="7" id="KW-0274">FAD</keyword>
<dbReference type="Gene3D" id="1.10.238.10">
    <property type="entry name" value="EF-hand"/>
    <property type="match status" value="1"/>
</dbReference>
<dbReference type="InterPro" id="IPR002048">
    <property type="entry name" value="EF_hand_dom"/>
</dbReference>
<organism evidence="17 18">
    <name type="scientific">Zea mays</name>
    <name type="common">Maize</name>
    <dbReference type="NCBI Taxonomy" id="4577"/>
    <lineage>
        <taxon>Eukaryota</taxon>
        <taxon>Viridiplantae</taxon>
        <taxon>Streptophyta</taxon>
        <taxon>Embryophyta</taxon>
        <taxon>Tracheophyta</taxon>
        <taxon>Spermatophyta</taxon>
        <taxon>Magnoliopsida</taxon>
        <taxon>Liliopsida</taxon>
        <taxon>Poales</taxon>
        <taxon>Poaceae</taxon>
        <taxon>PACMAD clade</taxon>
        <taxon>Panicoideae</taxon>
        <taxon>Andropogonodae</taxon>
        <taxon>Andropogoneae</taxon>
        <taxon>Tripsacinae</taxon>
        <taxon>Zea</taxon>
    </lineage>
</organism>
<dbReference type="Gene3D" id="3.40.50.80">
    <property type="entry name" value="Nucleotide-binding domain of ferredoxin-NADP reductase (FNR) module"/>
    <property type="match status" value="1"/>
</dbReference>
<evidence type="ECO:0000256" key="10">
    <source>
        <dbReference type="ARBA" id="ARBA00022989"/>
    </source>
</evidence>
<evidence type="ECO:0000313" key="18">
    <source>
        <dbReference type="Proteomes" id="UP000251960"/>
    </source>
</evidence>
<dbReference type="GO" id="GO:0005509">
    <property type="term" value="F:calcium ion binding"/>
    <property type="evidence" value="ECO:0007669"/>
    <property type="project" value="InterPro"/>
</dbReference>
<comment type="caution">
    <text evidence="17">The sequence shown here is derived from an EMBL/GenBank/DDBJ whole genome shotgun (WGS) entry which is preliminary data.</text>
</comment>
<dbReference type="GO" id="GO:0004601">
    <property type="term" value="F:peroxidase activity"/>
    <property type="evidence" value="ECO:0007669"/>
    <property type="project" value="UniProtKB-KW"/>
</dbReference>
<keyword evidence="8" id="KW-0106">Calcium</keyword>
<dbReference type="Pfam" id="PF08022">
    <property type="entry name" value="FAD_binding_8"/>
    <property type="match status" value="1"/>
</dbReference>
<evidence type="ECO:0000256" key="7">
    <source>
        <dbReference type="ARBA" id="ARBA00022827"/>
    </source>
</evidence>
<feature type="domain" description="EF-hand" evidence="15">
    <location>
        <begin position="155"/>
        <end position="190"/>
    </location>
</feature>
<dbReference type="InterPro" id="IPR013623">
    <property type="entry name" value="NADPH_Ox"/>
</dbReference>
<dbReference type="InterPro" id="IPR050369">
    <property type="entry name" value="RBOH/FRE"/>
</dbReference>
<dbReference type="PANTHER" id="PTHR11972">
    <property type="entry name" value="NADPH OXIDASE"/>
    <property type="match status" value="1"/>
</dbReference>
<evidence type="ECO:0000256" key="1">
    <source>
        <dbReference type="ARBA" id="ARBA00004141"/>
    </source>
</evidence>
<dbReference type="AlphaFoldDB" id="A0A3L6FYU3"/>
<feature type="compositionally biased region" description="Low complexity" evidence="13">
    <location>
        <begin position="34"/>
        <end position="45"/>
    </location>
</feature>
<dbReference type="InterPro" id="IPR017927">
    <property type="entry name" value="FAD-bd_FR_type"/>
</dbReference>
<keyword evidence="10 14" id="KW-1133">Transmembrane helix</keyword>
<dbReference type="Pfam" id="PF08414">
    <property type="entry name" value="NADPH_Ox"/>
    <property type="match status" value="1"/>
</dbReference>
<dbReference type="CDD" id="cd06186">
    <property type="entry name" value="NOX_Duox_like_FAD_NADP"/>
    <property type="match status" value="1"/>
</dbReference>
<keyword evidence="4" id="KW-0285">Flavoprotein</keyword>
<name>A0A3L6FYU3_MAIZE</name>
<dbReference type="InterPro" id="IPR013112">
    <property type="entry name" value="FAD-bd_8"/>
</dbReference>
<evidence type="ECO:0000256" key="6">
    <source>
        <dbReference type="ARBA" id="ARBA00022723"/>
    </source>
</evidence>
<dbReference type="PROSITE" id="PS50222">
    <property type="entry name" value="EF_HAND_2"/>
    <property type="match status" value="1"/>
</dbReference>
<evidence type="ECO:0000256" key="13">
    <source>
        <dbReference type="SAM" id="MobiDB-lite"/>
    </source>
</evidence>
<evidence type="ECO:0000256" key="14">
    <source>
        <dbReference type="SAM" id="Phobius"/>
    </source>
</evidence>
<feature type="region of interest" description="Disordered" evidence="13">
    <location>
        <begin position="1"/>
        <end position="67"/>
    </location>
</feature>
<evidence type="ECO:0000256" key="11">
    <source>
        <dbReference type="ARBA" id="ARBA00023002"/>
    </source>
</evidence>
<keyword evidence="12 14" id="KW-0472">Membrane</keyword>
<dbReference type="SUPFAM" id="SSF47473">
    <property type="entry name" value="EF-hand"/>
    <property type="match status" value="1"/>
</dbReference>
<protein>
    <submittedName>
        <fullName evidence="17">Respiratory burst oxidase B</fullName>
    </submittedName>
</protein>
<gene>
    <name evidence="17" type="primary">RBOHB_0</name>
    <name evidence="17" type="ORF">Zm00014a_029435</name>
</gene>
<dbReference type="PROSITE" id="PS51384">
    <property type="entry name" value="FAD_FR"/>
    <property type="match status" value="1"/>
</dbReference>
<dbReference type="SUPFAM" id="SSF52343">
    <property type="entry name" value="Ferredoxin reductase-like, C-terminal NADP-linked domain"/>
    <property type="match status" value="1"/>
</dbReference>
<sequence>MHNPRPGGGDIVEMSSSASAAGEATQNERVIPHSGSLSKSSARKSAGLEEPVTTPLSAPPPRASPSSAAMHALNGLMFISRAEGTVGWEAVERRFHELAENGLLHRSKFGECIGMKEVVFAGELFDALLRRSNISGDNIDKAELLKFWDQITDTSFNGRLQTFFHMVDADADGRMSEEKVRQTITQRASENKLSKITKQAEEYARLIMEELDPDKLGYIEVRNLERLLEDPSQSVSIGTGKDMSQMLRSQSLRPTPEPNPLRRTQYFLEDNWRRVWVVLLWLSICVGLFAWKFAQYRRRYVFQVMGFHMVVAAGIAVGAGLHVVSHLTCDFPRLLHATDAEYAPLGQYFGVPRPPNYWWFVRGTEGWTGLAMLVLMAVAFTLAMPWFRRGELALPGPLKRLTDTLKLTDPLKRLTDTLKRLTAGPLKRLTGFNAFWYTHHCFVAVYALLLVHGHYLYLTHKWYKKSTWMYLAVPMVLYACERLTRALRSRVRAVRILKVAVYPGDVLSLHFSKPPGFSYKSGQYMFVNCADVSPFEWHPFSITSAPQDEYLSVHMKKQGDWTGELRNVFSRVCRPPTEGNSRLLRDGSANSLSLRFPKVRIDGPYGAPAQDYKQYDIVLLVGQGIGATPMISIIKDIINNMKQLDDDLEAGSSSGSSADASSFRTRRAYFYWTTREQGSFEWFHGIMDEVAETDKKGVIELHNHCTSVCNDPRSSVIALLQMLNLAKHGIDVVSGTRVKTYFARPDWPNVYKRIAENHQNQRVGVFYCGGGPEPLKTLRELAKDFSRKTNTKFEFHKENF</sequence>
<keyword evidence="5 14" id="KW-0812">Transmembrane</keyword>
<evidence type="ECO:0000256" key="2">
    <source>
        <dbReference type="ARBA" id="ARBA00007975"/>
    </source>
</evidence>
<evidence type="ECO:0000256" key="9">
    <source>
        <dbReference type="ARBA" id="ARBA00022857"/>
    </source>
</evidence>
<evidence type="ECO:0000256" key="8">
    <source>
        <dbReference type="ARBA" id="ARBA00022837"/>
    </source>
</evidence>
<feature type="compositionally biased region" description="Gly residues" evidence="13">
    <location>
        <begin position="1"/>
        <end position="10"/>
    </location>
</feature>
<dbReference type="Pfam" id="PF08030">
    <property type="entry name" value="NAD_binding_6"/>
    <property type="match status" value="1"/>
</dbReference>
<feature type="transmembrane region" description="Helical" evidence="14">
    <location>
        <begin position="275"/>
        <end position="294"/>
    </location>
</feature>